<dbReference type="InterPro" id="IPR001633">
    <property type="entry name" value="EAL_dom"/>
</dbReference>
<dbReference type="Proteomes" id="UP001184614">
    <property type="component" value="Unassembled WGS sequence"/>
</dbReference>
<dbReference type="InterPro" id="IPR035919">
    <property type="entry name" value="EAL_sf"/>
</dbReference>
<keyword evidence="7 10" id="KW-1133">Transmembrane helix</keyword>
<evidence type="ECO:0000256" key="3">
    <source>
        <dbReference type="ARBA" id="ARBA00022475"/>
    </source>
</evidence>
<dbReference type="SUPFAM" id="SSF141868">
    <property type="entry name" value="EAL domain-like"/>
    <property type="match status" value="1"/>
</dbReference>
<accession>A0ABU1MB50</accession>
<keyword evidence="6" id="KW-0378">Hydrolase</keyword>
<organism evidence="12 13">
    <name type="scientific">Brucella pseudogrignonensis</name>
    <dbReference type="NCBI Taxonomy" id="419475"/>
    <lineage>
        <taxon>Bacteria</taxon>
        <taxon>Pseudomonadati</taxon>
        <taxon>Pseudomonadota</taxon>
        <taxon>Alphaproteobacteria</taxon>
        <taxon>Hyphomicrobiales</taxon>
        <taxon>Brucellaceae</taxon>
        <taxon>Brucella/Ochrobactrum group</taxon>
        <taxon>Brucella</taxon>
    </lineage>
</organism>
<evidence type="ECO:0000256" key="7">
    <source>
        <dbReference type="ARBA" id="ARBA00022989"/>
    </source>
</evidence>
<dbReference type="CDD" id="cd01948">
    <property type="entry name" value="EAL"/>
    <property type="match status" value="1"/>
</dbReference>
<comment type="caution">
    <text evidence="12">The sequence shown here is derived from an EMBL/GenBank/DDBJ whole genome shotgun (WGS) entry which is preliminary data.</text>
</comment>
<dbReference type="PANTHER" id="PTHR33121:SF79">
    <property type="entry name" value="CYCLIC DI-GMP PHOSPHODIESTERASE PDED-RELATED"/>
    <property type="match status" value="1"/>
</dbReference>
<dbReference type="InterPro" id="IPR024744">
    <property type="entry name" value="CSS-motif_dom"/>
</dbReference>
<keyword evidence="3" id="KW-1003">Cell membrane</keyword>
<name>A0ABU1MB50_9HYPH</name>
<protein>
    <recommendedName>
        <fullName evidence="2">cyclic-guanylate-specific phosphodiesterase</fullName>
        <ecNumber evidence="2">3.1.4.52</ecNumber>
    </recommendedName>
</protein>
<proteinExistence type="predicted"/>
<comment type="catalytic activity">
    <reaction evidence="9">
        <text>3',3'-c-di-GMP + H2O = 5'-phosphoguanylyl(3'-&gt;5')guanosine + H(+)</text>
        <dbReference type="Rhea" id="RHEA:24902"/>
        <dbReference type="ChEBI" id="CHEBI:15377"/>
        <dbReference type="ChEBI" id="CHEBI:15378"/>
        <dbReference type="ChEBI" id="CHEBI:58754"/>
        <dbReference type="ChEBI" id="CHEBI:58805"/>
        <dbReference type="EC" id="3.1.4.52"/>
    </reaction>
</comment>
<evidence type="ECO:0000256" key="10">
    <source>
        <dbReference type="SAM" id="Phobius"/>
    </source>
</evidence>
<sequence>MLSIRNGNNRLFITLAVIIGALFSIFLGQLELVRLSYAQLNEYRDTLLSHAIDVANDGKNTLSALNNHDSKICSDDDLTAMRRIAFNSHFMSDVGRVQDNHLLCTALWGRLLQPEPLPPSDKIVKDGHQLWVNATNIGQHSNGVDMLAKGSSITFTSPFAFENSERLKDNLSAYVISHDGQHIYRSFGDASILQTFKPNKLAWYDLRSRRLVSSCSDDVDICVIVGRSGVSMLQQPIGVLLTIGGLGAVVGGVLGIAAVRWRRGHSSLPQQIKRSIALERFNVVYQPLVRLRDEKIVGAEVLARLYDDLKNPISPEVFIPVAEEMGIIGDVTRLVIRNALNEMQSLLKTNEDFYLSINVSAEDVLDMSLRNFLDEEVKRHDLSAHQIILEITERSTAHHNHLIEGMTSFNRLDYKFFIDDFGTGYSNLAYLAKLPIDGIKVDRMFTQAIGTEAVSAEIVENICNIARRLDLKLVVEGIEKPEQLAYVLKLHSDAVGQGWLFGYPVSAADFQQGKYASQNAVL</sequence>
<dbReference type="EMBL" id="JAVDQT010000004">
    <property type="protein sequence ID" value="MDR6433025.1"/>
    <property type="molecule type" value="Genomic_DNA"/>
</dbReference>
<dbReference type="Pfam" id="PF00563">
    <property type="entry name" value="EAL"/>
    <property type="match status" value="1"/>
</dbReference>
<feature type="transmembrane region" description="Helical" evidence="10">
    <location>
        <begin position="12"/>
        <end position="30"/>
    </location>
</feature>
<evidence type="ECO:0000256" key="9">
    <source>
        <dbReference type="ARBA" id="ARBA00034290"/>
    </source>
</evidence>
<gene>
    <name evidence="12" type="ORF">J2782_002771</name>
</gene>
<evidence type="ECO:0000256" key="1">
    <source>
        <dbReference type="ARBA" id="ARBA00004651"/>
    </source>
</evidence>
<dbReference type="InterPro" id="IPR050706">
    <property type="entry name" value="Cyclic-di-GMP_PDE-like"/>
</dbReference>
<comment type="subcellular location">
    <subcellularLocation>
        <location evidence="1">Cell membrane</location>
        <topology evidence="1">Multi-pass membrane protein</topology>
    </subcellularLocation>
</comment>
<reference evidence="12 13" key="1">
    <citation type="submission" date="2023-07" db="EMBL/GenBank/DDBJ databases">
        <title>Sorghum-associated microbial communities from plants grown in Nebraska, USA.</title>
        <authorList>
            <person name="Schachtman D."/>
        </authorList>
    </citation>
    <scope>NUCLEOTIDE SEQUENCE [LARGE SCALE GENOMIC DNA]</scope>
    <source>
        <strain evidence="12 13">DS1730</strain>
    </source>
</reference>
<keyword evidence="13" id="KW-1185">Reference proteome</keyword>
<evidence type="ECO:0000256" key="4">
    <source>
        <dbReference type="ARBA" id="ARBA00022636"/>
    </source>
</evidence>
<evidence type="ECO:0000313" key="13">
    <source>
        <dbReference type="Proteomes" id="UP001184614"/>
    </source>
</evidence>
<dbReference type="Pfam" id="PF12792">
    <property type="entry name" value="CSS-motif"/>
    <property type="match status" value="1"/>
</dbReference>
<evidence type="ECO:0000256" key="2">
    <source>
        <dbReference type="ARBA" id="ARBA00012282"/>
    </source>
</evidence>
<evidence type="ECO:0000256" key="5">
    <source>
        <dbReference type="ARBA" id="ARBA00022692"/>
    </source>
</evidence>
<evidence type="ECO:0000256" key="6">
    <source>
        <dbReference type="ARBA" id="ARBA00022801"/>
    </source>
</evidence>
<keyword evidence="8 10" id="KW-0472">Membrane</keyword>
<feature type="domain" description="EAL" evidence="11">
    <location>
        <begin position="265"/>
        <end position="518"/>
    </location>
</feature>
<keyword evidence="4" id="KW-0973">c-di-GMP</keyword>
<evidence type="ECO:0000256" key="8">
    <source>
        <dbReference type="ARBA" id="ARBA00023136"/>
    </source>
</evidence>
<feature type="transmembrane region" description="Helical" evidence="10">
    <location>
        <begin position="237"/>
        <end position="259"/>
    </location>
</feature>
<evidence type="ECO:0000259" key="11">
    <source>
        <dbReference type="PROSITE" id="PS50883"/>
    </source>
</evidence>
<dbReference type="PANTHER" id="PTHR33121">
    <property type="entry name" value="CYCLIC DI-GMP PHOSPHODIESTERASE PDEF"/>
    <property type="match status" value="1"/>
</dbReference>
<dbReference type="PROSITE" id="PS50883">
    <property type="entry name" value="EAL"/>
    <property type="match status" value="1"/>
</dbReference>
<dbReference type="EC" id="3.1.4.52" evidence="2"/>
<keyword evidence="5 10" id="KW-0812">Transmembrane</keyword>
<evidence type="ECO:0000313" key="12">
    <source>
        <dbReference type="EMBL" id="MDR6433025.1"/>
    </source>
</evidence>
<dbReference type="SMART" id="SM00052">
    <property type="entry name" value="EAL"/>
    <property type="match status" value="1"/>
</dbReference>
<dbReference type="RefSeq" id="WP_310013471.1">
    <property type="nucleotide sequence ID" value="NZ_JAVDQT010000004.1"/>
</dbReference>
<dbReference type="Gene3D" id="3.20.20.450">
    <property type="entry name" value="EAL domain"/>
    <property type="match status" value="1"/>
</dbReference>